<dbReference type="Pfam" id="PF09660">
    <property type="entry name" value="DUF2397"/>
    <property type="match status" value="1"/>
</dbReference>
<accession>A0ABN3I1G6</accession>
<feature type="compositionally biased region" description="Basic and acidic residues" evidence="1">
    <location>
        <begin position="419"/>
        <end position="438"/>
    </location>
</feature>
<feature type="region of interest" description="Disordered" evidence="1">
    <location>
        <begin position="404"/>
        <end position="441"/>
    </location>
</feature>
<protein>
    <recommendedName>
        <fullName evidence="4">TIGR02677 family protein</fullName>
    </recommendedName>
</protein>
<dbReference type="Proteomes" id="UP001501444">
    <property type="component" value="Unassembled WGS sequence"/>
</dbReference>
<dbReference type="EMBL" id="BAAARV010000125">
    <property type="protein sequence ID" value="GAA2391940.1"/>
    <property type="molecule type" value="Genomic_DNA"/>
</dbReference>
<evidence type="ECO:0008006" key="4">
    <source>
        <dbReference type="Google" id="ProtNLM"/>
    </source>
</evidence>
<evidence type="ECO:0000313" key="2">
    <source>
        <dbReference type="EMBL" id="GAA2391940.1"/>
    </source>
</evidence>
<dbReference type="InterPro" id="IPR013493">
    <property type="entry name" value="CHP02677"/>
</dbReference>
<reference evidence="2 3" key="1">
    <citation type="journal article" date="2019" name="Int. J. Syst. Evol. Microbiol.">
        <title>The Global Catalogue of Microorganisms (GCM) 10K type strain sequencing project: providing services to taxonomists for standard genome sequencing and annotation.</title>
        <authorList>
            <consortium name="The Broad Institute Genomics Platform"/>
            <consortium name="The Broad Institute Genome Sequencing Center for Infectious Disease"/>
            <person name="Wu L."/>
            <person name="Ma J."/>
        </authorList>
    </citation>
    <scope>NUCLEOTIDE SEQUENCE [LARGE SCALE GENOMIC DNA]</scope>
    <source>
        <strain evidence="2 3">JCM 3272</strain>
    </source>
</reference>
<keyword evidence="3" id="KW-1185">Reference proteome</keyword>
<gene>
    <name evidence="2" type="ORF">GCM10010170_104460</name>
</gene>
<name>A0ABN3I1G6_9ACTN</name>
<evidence type="ECO:0000256" key="1">
    <source>
        <dbReference type="SAM" id="MobiDB-lite"/>
    </source>
</evidence>
<evidence type="ECO:0000313" key="3">
    <source>
        <dbReference type="Proteomes" id="UP001501444"/>
    </source>
</evidence>
<sequence>MESSGGSATLLGSEKGNEMQPDQVDRSDNAAVDLWQLAGLPGGLLEASYLTGPLASQYRLIVDVLLEQQQHTLTGVAATDLPGLLRERVVRSGADPVLLDDSSFVLPARMASLERWNVVIVFQDKAIRDADFVRDRDRYQLTEFAAELHRAVISLGHDVAAAAAATLAPAVLTANLDLLQQSIERDPTTAATAWSVIQTTYQAMARAAAGWQARLAGALAGPPDHDKIQRVQETLRRYVDMWGAGIDTHSEKITAAVAALTATPLPVWRRTAVHNLGASADDAAIDELATSYTQTLSTLRQWFDGPDCEARKLRRQMRDTIGPLLRGQRTLAAVGGHVSRRAEMLSLAAALDAAPSDEAAWALWCGATGLFSARHLPGEAPPPAGNPAASSWWDSDPVPVEARLRKQGPKATTGAAARIPDRSAGRRAARDRARREAEAQTATEAIVMSRSGLRLSEWPQISAAELGLLMQMLSTAGGVRPGMDGRRTAVTGDDRWQVTLDPPSPGALSAVLRITDGGRLVHPDVRLHLAPAGRRLA</sequence>
<comment type="caution">
    <text evidence="2">The sequence shown here is derived from an EMBL/GenBank/DDBJ whole genome shotgun (WGS) entry which is preliminary data.</text>
</comment>
<organism evidence="2 3">
    <name type="scientific">Dactylosporangium salmoneum</name>
    <dbReference type="NCBI Taxonomy" id="53361"/>
    <lineage>
        <taxon>Bacteria</taxon>
        <taxon>Bacillati</taxon>
        <taxon>Actinomycetota</taxon>
        <taxon>Actinomycetes</taxon>
        <taxon>Micromonosporales</taxon>
        <taxon>Micromonosporaceae</taxon>
        <taxon>Dactylosporangium</taxon>
    </lineage>
</organism>
<proteinExistence type="predicted"/>
<feature type="region of interest" description="Disordered" evidence="1">
    <location>
        <begin position="1"/>
        <end position="25"/>
    </location>
</feature>